<gene>
    <name evidence="1" type="ORF">D0Z07_9237</name>
</gene>
<evidence type="ECO:0000313" key="2">
    <source>
        <dbReference type="Proteomes" id="UP000785200"/>
    </source>
</evidence>
<evidence type="ECO:0000313" key="1">
    <source>
        <dbReference type="EMBL" id="KAG0645183.1"/>
    </source>
</evidence>
<sequence>MDGPTSSTIATLSEPSDKPTILLLSLAAEDLFNSRYAHLINSLNERAQLKKAKTTAGAARFLESNTPKAIIITDQGLTQPANQGVIEKVITYVRGGGLAIVGLHFPSHITGPAFKAFFRRFGLPWEPAELTRREVRFNVGCELPSGATPIAVKSYTTKVLHVKNALPREKIIVPVNTSTQVAVAGAKVGDGFVVYAGDVEPGENSNMVLLSLCGL</sequence>
<dbReference type="Proteomes" id="UP000785200">
    <property type="component" value="Unassembled WGS sequence"/>
</dbReference>
<name>A0A9P6VDK5_9HELO</name>
<dbReference type="AlphaFoldDB" id="A0A9P6VDK5"/>
<protein>
    <submittedName>
        <fullName evidence="1">Uncharacterized protein</fullName>
    </submittedName>
</protein>
<organism evidence="1 2">
    <name type="scientific">Hyphodiscus hymeniophilus</name>
    <dbReference type="NCBI Taxonomy" id="353542"/>
    <lineage>
        <taxon>Eukaryota</taxon>
        <taxon>Fungi</taxon>
        <taxon>Dikarya</taxon>
        <taxon>Ascomycota</taxon>
        <taxon>Pezizomycotina</taxon>
        <taxon>Leotiomycetes</taxon>
        <taxon>Helotiales</taxon>
        <taxon>Hyphodiscaceae</taxon>
        <taxon>Hyphodiscus</taxon>
    </lineage>
</organism>
<accession>A0A9P6VDK5</accession>
<comment type="caution">
    <text evidence="1">The sequence shown here is derived from an EMBL/GenBank/DDBJ whole genome shotgun (WGS) entry which is preliminary data.</text>
</comment>
<keyword evidence="2" id="KW-1185">Reference proteome</keyword>
<reference evidence="1" key="1">
    <citation type="submission" date="2019-07" db="EMBL/GenBank/DDBJ databases">
        <title>Hyphodiscus hymeniophilus genome sequencing and assembly.</title>
        <authorList>
            <person name="Kramer G."/>
            <person name="Nodwell J."/>
        </authorList>
    </citation>
    <scope>NUCLEOTIDE SEQUENCE</scope>
    <source>
        <strain evidence="1">ATCC 34498</strain>
    </source>
</reference>
<dbReference type="OrthoDB" id="245563at2759"/>
<proteinExistence type="predicted"/>
<dbReference type="EMBL" id="VNKQ01000020">
    <property type="protein sequence ID" value="KAG0645183.1"/>
    <property type="molecule type" value="Genomic_DNA"/>
</dbReference>